<comment type="similarity">
    <text evidence="2">Belongs to the peptidase S12 family.</text>
</comment>
<evidence type="ECO:0000256" key="2">
    <source>
        <dbReference type="ARBA" id="ARBA00038215"/>
    </source>
</evidence>
<accession>A0ABR0EBU5</accession>
<dbReference type="Pfam" id="PF00144">
    <property type="entry name" value="Beta-lactamase"/>
    <property type="match status" value="1"/>
</dbReference>
<evidence type="ECO:0000313" key="6">
    <source>
        <dbReference type="Proteomes" id="UP001305779"/>
    </source>
</evidence>
<protein>
    <recommendedName>
        <fullName evidence="7">Beta-lactamase/transpeptidase-like protein</fullName>
    </recommendedName>
</protein>
<dbReference type="Gene3D" id="3.40.710.10">
    <property type="entry name" value="DD-peptidase/beta-lactamase superfamily"/>
    <property type="match status" value="1"/>
</dbReference>
<sequence>MPFSTADVEAALRSVEEKYRGPAGSVAVIHQGQIWRRVWGFADMEKRIPMTSQVQLPICSISKQMVCLALEDVIRNPTPAMKARPIEPKVQLAKELVDILPQLGEIPGGRQLTLSHLHSMQSGIRDYWAMTSPLWGAKPDDPFSLTLDAPRAIQRTKSLHFEPGTETSYSNVNFYILARILEKVAGQSLGQLLTERVFIKAGMATASLCPNTAGPPHPIVGYEGDEKHGYIPAVNRIEWCGDAGIVASLEDMIAYEQWLHESWKDEGSIYRHVTQPPTFKDGSPAYYSYGLGHGEAAAKQWIGHGGALRGFRLQRLHVPAENLSAVVLFNHEGDSGSAAESIVKKLFKFDEPAGSVNTAAPEWTGSFLDEETQLLIRAKPGDAGEVAITYFGEEKAKLTSTTQAESRQLRASVDKDQIQIDRLRENKKLRGRRIDETADMPPSSDYVAIYQSADADSTFICNGTSTLMYGAFNGYLGKGPIHLMKYVGEDIFILSAPRGLDAPAPGDWTVVFHRDGDGKVVGATVGCQLARKLKFERIA</sequence>
<keyword evidence="6" id="KW-1185">Reference proteome</keyword>
<dbReference type="SUPFAM" id="SSF50886">
    <property type="entry name" value="D-aminopeptidase, middle and C-terminal domains"/>
    <property type="match status" value="1"/>
</dbReference>
<evidence type="ECO:0000313" key="5">
    <source>
        <dbReference type="EMBL" id="KAK4498678.1"/>
    </source>
</evidence>
<reference evidence="5 6" key="1">
    <citation type="journal article" date="2023" name="G3 (Bethesda)">
        <title>A chromosome-level genome assembly of Zasmidium syzygii isolated from banana leaves.</title>
        <authorList>
            <person name="van Westerhoven A.C."/>
            <person name="Mehrabi R."/>
            <person name="Talebi R."/>
            <person name="Steentjes M.B.F."/>
            <person name="Corcolon B."/>
            <person name="Chong P.A."/>
            <person name="Kema G.H.J."/>
            <person name="Seidl M.F."/>
        </authorList>
    </citation>
    <scope>NUCLEOTIDE SEQUENCE [LARGE SCALE GENOMIC DNA]</scope>
    <source>
        <strain evidence="5 6">P124</strain>
    </source>
</reference>
<dbReference type="InterPro" id="IPR012856">
    <property type="entry name" value="DAP_B_dom"/>
</dbReference>
<dbReference type="PANTHER" id="PTHR46825">
    <property type="entry name" value="D-ALANYL-D-ALANINE-CARBOXYPEPTIDASE/ENDOPEPTIDASE AMPH"/>
    <property type="match status" value="1"/>
</dbReference>
<keyword evidence="1" id="KW-0645">Protease</keyword>
<dbReference type="InterPro" id="IPR001466">
    <property type="entry name" value="Beta-lactam-related"/>
</dbReference>
<keyword evidence="1" id="KW-0378">Hydrolase</keyword>
<dbReference type="Pfam" id="PF07930">
    <property type="entry name" value="DAP_B"/>
    <property type="match status" value="1"/>
</dbReference>
<dbReference type="PANTHER" id="PTHR46825:SF9">
    <property type="entry name" value="BETA-LACTAMASE-RELATED DOMAIN-CONTAINING PROTEIN"/>
    <property type="match status" value="1"/>
</dbReference>
<evidence type="ECO:0000259" key="4">
    <source>
        <dbReference type="Pfam" id="PF07930"/>
    </source>
</evidence>
<comment type="caution">
    <text evidence="5">The sequence shown here is derived from an EMBL/GenBank/DDBJ whole genome shotgun (WGS) entry which is preliminary data.</text>
</comment>
<dbReference type="Gene3D" id="2.40.128.50">
    <property type="match status" value="2"/>
</dbReference>
<dbReference type="NCBIfam" id="NF009622">
    <property type="entry name" value="PRK13128.1"/>
    <property type="match status" value="1"/>
</dbReference>
<evidence type="ECO:0008006" key="7">
    <source>
        <dbReference type="Google" id="ProtNLM"/>
    </source>
</evidence>
<feature type="domain" description="D-aminopeptidase" evidence="4">
    <location>
        <begin position="358"/>
        <end position="535"/>
    </location>
</feature>
<dbReference type="SUPFAM" id="SSF56601">
    <property type="entry name" value="beta-lactamase/transpeptidase-like"/>
    <property type="match status" value="1"/>
</dbReference>
<dbReference type="InterPro" id="IPR027279">
    <property type="entry name" value="D_amino_pept/lipop_sf"/>
</dbReference>
<dbReference type="Proteomes" id="UP001305779">
    <property type="component" value="Unassembled WGS sequence"/>
</dbReference>
<evidence type="ECO:0000256" key="1">
    <source>
        <dbReference type="ARBA" id="ARBA00022438"/>
    </source>
</evidence>
<proteinExistence type="inferred from homology"/>
<keyword evidence="1" id="KW-0031">Aminopeptidase</keyword>
<dbReference type="InterPro" id="IPR012338">
    <property type="entry name" value="Beta-lactam/transpept-like"/>
</dbReference>
<feature type="domain" description="Beta-lactamase-related" evidence="3">
    <location>
        <begin position="11"/>
        <end position="338"/>
    </location>
</feature>
<dbReference type="EMBL" id="JAXOVC010000007">
    <property type="protein sequence ID" value="KAK4498678.1"/>
    <property type="molecule type" value="Genomic_DNA"/>
</dbReference>
<evidence type="ECO:0000259" key="3">
    <source>
        <dbReference type="Pfam" id="PF00144"/>
    </source>
</evidence>
<organism evidence="5 6">
    <name type="scientific">Zasmidium cellare</name>
    <name type="common">Wine cellar mold</name>
    <name type="synonym">Racodium cellare</name>
    <dbReference type="NCBI Taxonomy" id="395010"/>
    <lineage>
        <taxon>Eukaryota</taxon>
        <taxon>Fungi</taxon>
        <taxon>Dikarya</taxon>
        <taxon>Ascomycota</taxon>
        <taxon>Pezizomycotina</taxon>
        <taxon>Dothideomycetes</taxon>
        <taxon>Dothideomycetidae</taxon>
        <taxon>Mycosphaerellales</taxon>
        <taxon>Mycosphaerellaceae</taxon>
        <taxon>Zasmidium</taxon>
    </lineage>
</organism>
<gene>
    <name evidence="5" type="ORF">PRZ48_009188</name>
</gene>
<dbReference type="InterPro" id="IPR050491">
    <property type="entry name" value="AmpC-like"/>
</dbReference>
<name>A0ABR0EBU5_ZASCE</name>